<organism evidence="1 2">
    <name type="scientific">Achromobacter agilis</name>
    <dbReference type="NCBI Taxonomy" id="1353888"/>
    <lineage>
        <taxon>Bacteria</taxon>
        <taxon>Pseudomonadati</taxon>
        <taxon>Pseudomonadota</taxon>
        <taxon>Betaproteobacteria</taxon>
        <taxon>Burkholderiales</taxon>
        <taxon>Alcaligenaceae</taxon>
        <taxon>Achromobacter</taxon>
    </lineage>
</organism>
<reference evidence="1 2" key="1">
    <citation type="submission" date="2018-07" db="EMBL/GenBank/DDBJ databases">
        <authorList>
            <person name="Peeters C."/>
        </authorList>
    </citation>
    <scope>NUCLEOTIDE SEQUENCE [LARGE SCALE GENOMIC DNA]</scope>
    <source>
        <strain evidence="1 2">LMG 3411</strain>
    </source>
</reference>
<dbReference type="Proteomes" id="UP000289184">
    <property type="component" value="Unassembled WGS sequence"/>
</dbReference>
<name>A0A446CE84_9BURK</name>
<accession>A0A446CE84</accession>
<dbReference type="AlphaFoldDB" id="A0A446CE84"/>
<proteinExistence type="predicted"/>
<evidence type="ECO:0000313" key="2">
    <source>
        <dbReference type="Proteomes" id="UP000289184"/>
    </source>
</evidence>
<keyword evidence="2" id="KW-1185">Reference proteome</keyword>
<gene>
    <name evidence="1" type="ORF">AGI3411_02472</name>
</gene>
<dbReference type="EMBL" id="UFQB01000008">
    <property type="protein sequence ID" value="SSW66186.1"/>
    <property type="molecule type" value="Genomic_DNA"/>
</dbReference>
<sequence length="55" mass="5741">MPCTMRPVSSSAASRLISRRVCQGKALSAVQSAFLHKVRAGGSMYGAIDSATAQQ</sequence>
<protein>
    <submittedName>
        <fullName evidence="1">Uncharacterized protein</fullName>
    </submittedName>
</protein>
<evidence type="ECO:0000313" key="1">
    <source>
        <dbReference type="EMBL" id="SSW66186.1"/>
    </source>
</evidence>